<accession>A0A7S0FX08</accession>
<gene>
    <name evidence="1" type="ORF">PBAH0796_LOCUS31592</name>
</gene>
<dbReference type="EMBL" id="HBEG01051891">
    <property type="protein sequence ID" value="CAD8387904.1"/>
    <property type="molecule type" value="Transcribed_RNA"/>
</dbReference>
<sequence length="351" mass="38377">MEAAWLASRRPQVSVAFAVQDADFLYCAKRLQQAGHHASVVMPQGCHIGIQKVFRASQVDVITYGFVPEDGYTGHAKFKAILNGSGESDIRSSLCDLSSVQYDDSGIRSTLQALAYTKSGEGPLLPALARFLLVNELCPHVVWPLPLACQEIVPLFDQWSARHWVGYPGDLAFVIPLAAQCKTSKSIRQQYGSSLCRAVCIGGGPFILEDSEELVPVVLQRLGYLDADLNSDISEAIDVFCDAGRNKSSLIGMGVEIPQAFAVQAKMTLLRGALLSREAHGTWKVAPNDANVRLQLVSSGHLEHANVPAAHAFETLKLLAQQRGLPSRKTYNGILSELHKFEHQVHPDIRR</sequence>
<proteinExistence type="predicted"/>
<name>A0A7S0FX08_9DINO</name>
<organism evidence="1">
    <name type="scientific">Pyrodinium bahamense</name>
    <dbReference type="NCBI Taxonomy" id="73915"/>
    <lineage>
        <taxon>Eukaryota</taxon>
        <taxon>Sar</taxon>
        <taxon>Alveolata</taxon>
        <taxon>Dinophyceae</taxon>
        <taxon>Gonyaulacales</taxon>
        <taxon>Pyrocystaceae</taxon>
        <taxon>Pyrodinium</taxon>
    </lineage>
</organism>
<evidence type="ECO:0000313" key="1">
    <source>
        <dbReference type="EMBL" id="CAD8387904.1"/>
    </source>
</evidence>
<reference evidence="1" key="1">
    <citation type="submission" date="2021-01" db="EMBL/GenBank/DDBJ databases">
        <authorList>
            <person name="Corre E."/>
            <person name="Pelletier E."/>
            <person name="Niang G."/>
            <person name="Scheremetjew M."/>
            <person name="Finn R."/>
            <person name="Kale V."/>
            <person name="Holt S."/>
            <person name="Cochrane G."/>
            <person name="Meng A."/>
            <person name="Brown T."/>
            <person name="Cohen L."/>
        </authorList>
    </citation>
    <scope>NUCLEOTIDE SEQUENCE</scope>
    <source>
        <strain evidence="1">Pbaha01</strain>
    </source>
</reference>
<protein>
    <submittedName>
        <fullName evidence="1">Uncharacterized protein</fullName>
    </submittedName>
</protein>
<dbReference type="AlphaFoldDB" id="A0A7S0FX08"/>